<keyword evidence="3" id="KW-0812">Transmembrane</keyword>
<sequence>MPACRRLRPWLVAAVFALALLAGSRGWLTAADNPQGKTIAEVQTAGSRLRSSAQILNMVHSRAGKPYDQALVQEDVRRLQSTRWFTADGVRVLTTNEADGRVTVTFVVTELGNTVQEIVYHGAQHLSDGDLRTLTGLRKGDAMNPMANEVGRAAILRRYQDDGRYHATVELVEGNKPTDSRVVYNIVEGPVVKVAGVEFVGNVGAITGRLKTQITTKTAFAGAIGGKFNPMTIEMDRKALTEYYQALGYLAVKIEPEVRRSADQSRVTIVYHIVEGQQYRVSDKIITGNKSFETDKLMAVTELKPGDRYDRRIAQRDQTRLREYYGSRGHNVPIDEQWYEVEPGVVQVQYVVGNDRGVPDRVGRIRIQGNDITRDRVILNQLDLRPGQILEYPKLEEAQMRLSRLGLFDMEEPPTVRDVPNELDTSFKDIDVRVKETRTGQVIFGGSVNSDAGLTGNISLNERNFDITRIPTSWDDFRYGRAFRGAGQELRLEAAPGTTFQRYSATFREPYLFDTPFGLTTAAYFYNRSFAEYNEDRYGGRVTIDRRLDSIWTASASTRVEGVNVRDVPAYAPWSIAKDAGNHFLLGLRAGITRDTRDSYIYPTKGSMFDAGFEQVLGDYTFPVGTAEFTQFFSTKYLAREDGSQRHVLGFRTQVAVAGTNAPVFERFYAGGIRSFRGFSFRGVGPYENTLAVGGTFSLLNSIEYQIPILPSEKMFWVAFVDHGTVESKFDIKDYRVSVGTGIRLSVPALGPLPLAFDLAFPVVKGPYDHRQLFSFSMGLFGSQGRQ</sequence>
<evidence type="ECO:0000313" key="12">
    <source>
        <dbReference type="Proteomes" id="UP000245802"/>
    </source>
</evidence>
<dbReference type="OrthoDB" id="231360at2"/>
<keyword evidence="12" id="KW-1185">Reference proteome</keyword>
<dbReference type="AlphaFoldDB" id="A0A2Z3HI49"/>
<evidence type="ECO:0000256" key="8">
    <source>
        <dbReference type="NCBIfam" id="TIGR03303"/>
    </source>
</evidence>
<feature type="domain" description="POTRA" evidence="10">
    <location>
        <begin position="113"/>
        <end position="189"/>
    </location>
</feature>
<dbReference type="GO" id="GO:0071709">
    <property type="term" value="P:membrane assembly"/>
    <property type="evidence" value="ECO:0007669"/>
    <property type="project" value="InterPro"/>
</dbReference>
<gene>
    <name evidence="11" type="primary">bamA</name>
    <name evidence="11" type="ORF">C1280_31895</name>
</gene>
<accession>A0A2Z3HI49</accession>
<evidence type="ECO:0000256" key="1">
    <source>
        <dbReference type="ARBA" id="ARBA00004370"/>
    </source>
</evidence>
<evidence type="ECO:0000313" key="11">
    <source>
        <dbReference type="EMBL" id="AWM41140.1"/>
    </source>
</evidence>
<protein>
    <recommendedName>
        <fullName evidence="8">Outer membrane protein assembly factor BamA</fullName>
    </recommendedName>
</protein>
<dbReference type="NCBIfam" id="TIGR03303">
    <property type="entry name" value="OM_YaeT"/>
    <property type="match status" value="1"/>
</dbReference>
<feature type="chain" id="PRO_5016339508" description="Outer membrane protein assembly factor BamA" evidence="9">
    <location>
        <begin position="31"/>
        <end position="787"/>
    </location>
</feature>
<dbReference type="InterPro" id="IPR023707">
    <property type="entry name" value="OM_assembly_BamA"/>
</dbReference>
<name>A0A2Z3HI49_9BACT</name>
<organism evidence="11 12">
    <name type="scientific">Gemmata obscuriglobus</name>
    <dbReference type="NCBI Taxonomy" id="114"/>
    <lineage>
        <taxon>Bacteria</taxon>
        <taxon>Pseudomonadati</taxon>
        <taxon>Planctomycetota</taxon>
        <taxon>Planctomycetia</taxon>
        <taxon>Gemmatales</taxon>
        <taxon>Gemmataceae</taxon>
        <taxon>Gemmata</taxon>
    </lineage>
</organism>
<dbReference type="PROSITE" id="PS51779">
    <property type="entry name" value="POTRA"/>
    <property type="match status" value="1"/>
</dbReference>
<dbReference type="Pfam" id="PF01103">
    <property type="entry name" value="Omp85"/>
    <property type="match status" value="1"/>
</dbReference>
<evidence type="ECO:0000256" key="3">
    <source>
        <dbReference type="ARBA" id="ARBA00022692"/>
    </source>
</evidence>
<evidence type="ECO:0000256" key="7">
    <source>
        <dbReference type="ARBA" id="ARBA00023237"/>
    </source>
</evidence>
<dbReference type="Proteomes" id="UP000245802">
    <property type="component" value="Chromosome"/>
</dbReference>
<evidence type="ECO:0000256" key="6">
    <source>
        <dbReference type="ARBA" id="ARBA00023136"/>
    </source>
</evidence>
<dbReference type="GO" id="GO:0009279">
    <property type="term" value="C:cell outer membrane"/>
    <property type="evidence" value="ECO:0007669"/>
    <property type="project" value="UniProtKB-UniRule"/>
</dbReference>
<comment type="subcellular location">
    <subcellularLocation>
        <location evidence="1">Membrane</location>
    </subcellularLocation>
</comment>
<proteinExistence type="predicted"/>
<evidence type="ECO:0000256" key="9">
    <source>
        <dbReference type="SAM" id="SignalP"/>
    </source>
</evidence>
<keyword evidence="4 9" id="KW-0732">Signal</keyword>
<dbReference type="PANTHER" id="PTHR12815:SF47">
    <property type="entry name" value="TRANSLOCATION AND ASSEMBLY MODULE SUBUNIT TAMA"/>
    <property type="match status" value="1"/>
</dbReference>
<dbReference type="RefSeq" id="WP_081472014.1">
    <property type="nucleotide sequence ID" value="NZ_CP025958.1"/>
</dbReference>
<dbReference type="KEGG" id="gog:C1280_31895"/>
<dbReference type="EMBL" id="CP025958">
    <property type="protein sequence ID" value="AWM41140.1"/>
    <property type="molecule type" value="Genomic_DNA"/>
</dbReference>
<feature type="signal peptide" evidence="9">
    <location>
        <begin position="1"/>
        <end position="30"/>
    </location>
</feature>
<keyword evidence="6" id="KW-0472">Membrane</keyword>
<keyword evidence="2" id="KW-1134">Transmembrane beta strand</keyword>
<dbReference type="InterPro" id="IPR000184">
    <property type="entry name" value="Bac_surfAg_D15"/>
</dbReference>
<evidence type="ECO:0000259" key="10">
    <source>
        <dbReference type="PROSITE" id="PS51779"/>
    </source>
</evidence>
<keyword evidence="7" id="KW-0998">Cell outer membrane</keyword>
<dbReference type="Gene3D" id="3.10.20.310">
    <property type="entry name" value="membrane protein fhac"/>
    <property type="match status" value="5"/>
</dbReference>
<dbReference type="Gene3D" id="2.40.160.50">
    <property type="entry name" value="membrane protein fhac: a member of the omp85/tpsb transporter family"/>
    <property type="match status" value="1"/>
</dbReference>
<evidence type="ECO:0000256" key="5">
    <source>
        <dbReference type="ARBA" id="ARBA00022737"/>
    </source>
</evidence>
<dbReference type="PANTHER" id="PTHR12815">
    <property type="entry name" value="SORTING AND ASSEMBLY MACHINERY SAMM50 PROTEIN FAMILY MEMBER"/>
    <property type="match status" value="1"/>
</dbReference>
<dbReference type="InterPro" id="IPR039910">
    <property type="entry name" value="D15-like"/>
</dbReference>
<dbReference type="InterPro" id="IPR010827">
    <property type="entry name" value="BamA/TamA_POTRA"/>
</dbReference>
<keyword evidence="5" id="KW-0677">Repeat</keyword>
<evidence type="ECO:0000256" key="2">
    <source>
        <dbReference type="ARBA" id="ARBA00022452"/>
    </source>
</evidence>
<reference evidence="11 12" key="1">
    <citation type="submission" date="2018-01" db="EMBL/GenBank/DDBJ databases">
        <title>G. obscuriglobus.</title>
        <authorList>
            <person name="Franke J."/>
            <person name="Blomberg W."/>
            <person name="Selmecki A."/>
        </authorList>
    </citation>
    <scope>NUCLEOTIDE SEQUENCE [LARGE SCALE GENOMIC DNA]</scope>
    <source>
        <strain evidence="11 12">DSM 5831</strain>
    </source>
</reference>
<dbReference type="Pfam" id="PF07244">
    <property type="entry name" value="POTRA"/>
    <property type="match status" value="5"/>
</dbReference>
<evidence type="ECO:0000256" key="4">
    <source>
        <dbReference type="ARBA" id="ARBA00022729"/>
    </source>
</evidence>
<dbReference type="InterPro" id="IPR034746">
    <property type="entry name" value="POTRA"/>
</dbReference>